<protein>
    <submittedName>
        <fullName evidence="2">Transcription regulator protein</fullName>
    </submittedName>
</protein>
<dbReference type="Gene3D" id="1.10.10.10">
    <property type="entry name" value="Winged helix-like DNA-binding domain superfamily/Winged helix DNA-binding domain"/>
    <property type="match status" value="1"/>
</dbReference>
<dbReference type="Pfam" id="PF13412">
    <property type="entry name" value="HTH_24"/>
    <property type="match status" value="1"/>
</dbReference>
<sequence length="420" mass="44613">MSTRSWLATKLTQEDAFRSVLLLEGQMNKPQTIRIRNEIDALNVLFAKGGMSRADLARNVGLNRSSIGNIVASLMSQGLVDEGAESIRPADEGRTGRPGILVKLSEEGAFFLGIEIGIDRLSAVLIDLSANVVSRKSVQFDCASLGPSAVMARAAELAAEIVPAKRVARLRGTCLTLPALLDTDGVVRNAPMLGWRDVPVTRMLQDKLPFPIEVVSENDANAFAIGESYVAGSTHRPPTLYLNIENGVGGAIVIGGHLFRGAHGFAGEFGHLSVSLPQRQVRRGISGELETLIGKDAVLDLYEEFGGPRDLDHLLSSIAAKHDGAVKAATIWADALSYGVAQIIKFFDPAVIVLGGSVAPIYNHVASQVDHYLDVALIQGLPKPRIEVSGRGGEGAAYGAACLMHQRLFSGGVDAVPITI</sequence>
<dbReference type="HOGENOM" id="CLU_036604_13_2_5"/>
<accession>B9JQF3</accession>
<geneLocation type="plasmid" evidence="2 3">
    <name>pAtK84c</name>
</geneLocation>
<comment type="similarity">
    <text evidence="1">Belongs to the ROK (NagC/XylR) family.</text>
</comment>
<keyword evidence="2" id="KW-0614">Plasmid</keyword>
<dbReference type="InterPro" id="IPR049874">
    <property type="entry name" value="ROK_cs"/>
</dbReference>
<dbReference type="PROSITE" id="PS01125">
    <property type="entry name" value="ROK"/>
    <property type="match status" value="1"/>
</dbReference>
<name>B9JQF3_RHIR8</name>
<dbReference type="KEGG" id="ara:Arad_12395"/>
<dbReference type="InterPro" id="IPR036390">
    <property type="entry name" value="WH_DNA-bd_sf"/>
</dbReference>
<dbReference type="SUPFAM" id="SSF46785">
    <property type="entry name" value="Winged helix' DNA-binding domain"/>
    <property type="match status" value="1"/>
</dbReference>
<dbReference type="Proteomes" id="UP000001600">
    <property type="component" value="Plasmid pAtK84c"/>
</dbReference>
<organism evidence="2 3">
    <name type="scientific">Rhizobium rhizogenes (strain K84 / ATCC BAA-868)</name>
    <name type="common">Agrobacterium radiobacter</name>
    <dbReference type="NCBI Taxonomy" id="311403"/>
    <lineage>
        <taxon>Bacteria</taxon>
        <taxon>Pseudomonadati</taxon>
        <taxon>Pseudomonadota</taxon>
        <taxon>Alphaproteobacteria</taxon>
        <taxon>Hyphomicrobiales</taxon>
        <taxon>Rhizobiaceae</taxon>
        <taxon>Rhizobium/Agrobacterium group</taxon>
        <taxon>Rhizobium</taxon>
    </lineage>
</organism>
<dbReference type="InterPro" id="IPR043129">
    <property type="entry name" value="ATPase_NBD"/>
</dbReference>
<dbReference type="PANTHER" id="PTHR18964">
    <property type="entry name" value="ROK (REPRESSOR, ORF, KINASE) FAMILY"/>
    <property type="match status" value="1"/>
</dbReference>
<evidence type="ECO:0000256" key="1">
    <source>
        <dbReference type="ARBA" id="ARBA00006479"/>
    </source>
</evidence>
<dbReference type="InterPro" id="IPR036388">
    <property type="entry name" value="WH-like_DNA-bd_sf"/>
</dbReference>
<gene>
    <name evidence="2" type="ordered locus">Arad_12395</name>
</gene>
<dbReference type="AlphaFoldDB" id="B9JQF3"/>
<proteinExistence type="inferred from homology"/>
<dbReference type="Gene3D" id="3.30.420.40">
    <property type="match status" value="2"/>
</dbReference>
<dbReference type="InterPro" id="IPR000600">
    <property type="entry name" value="ROK"/>
</dbReference>
<reference evidence="2 3" key="1">
    <citation type="journal article" date="2009" name="J. Bacteriol.">
        <title>Genome sequences of three Agrobacterium biovars help elucidate the evolution of multichromosome genomes in bacteria.</title>
        <authorList>
            <person name="Slater S.C."/>
            <person name="Goldman B.S."/>
            <person name="Goodner B."/>
            <person name="Setubal J.C."/>
            <person name="Farrand S.K."/>
            <person name="Nester E.W."/>
            <person name="Burr T.J."/>
            <person name="Banta L."/>
            <person name="Dickerman A.W."/>
            <person name="Paulsen I."/>
            <person name="Otten L."/>
            <person name="Suen G."/>
            <person name="Welch R."/>
            <person name="Almeida N.F."/>
            <person name="Arnold F."/>
            <person name="Burton O.T."/>
            <person name="Du Z."/>
            <person name="Ewing A."/>
            <person name="Godsy E."/>
            <person name="Heisel S."/>
            <person name="Houmiel K.L."/>
            <person name="Jhaveri J."/>
            <person name="Lu J."/>
            <person name="Miller N.M."/>
            <person name="Norton S."/>
            <person name="Chen Q."/>
            <person name="Phoolcharoen W."/>
            <person name="Ohlin V."/>
            <person name="Ondrusek D."/>
            <person name="Pride N."/>
            <person name="Stricklin S.L."/>
            <person name="Sun J."/>
            <person name="Wheeler C."/>
            <person name="Wilson L."/>
            <person name="Zhu H."/>
            <person name="Wood D.W."/>
        </authorList>
    </citation>
    <scope>NUCLEOTIDE SEQUENCE [LARGE SCALE GENOMIC DNA]</scope>
    <source>
        <strain evidence="3">K84 / ATCC BAA-868</strain>
        <plasmid evidence="2 3">pAtK84c</plasmid>
    </source>
</reference>
<dbReference type="Pfam" id="PF00480">
    <property type="entry name" value="ROK"/>
    <property type="match status" value="1"/>
</dbReference>
<evidence type="ECO:0000313" key="2">
    <source>
        <dbReference type="EMBL" id="ACM31372.1"/>
    </source>
</evidence>
<dbReference type="PANTHER" id="PTHR18964:SF149">
    <property type="entry name" value="BIFUNCTIONAL UDP-N-ACETYLGLUCOSAMINE 2-EPIMERASE_N-ACETYLMANNOSAMINE KINASE"/>
    <property type="match status" value="1"/>
</dbReference>
<dbReference type="SUPFAM" id="SSF53067">
    <property type="entry name" value="Actin-like ATPase domain"/>
    <property type="match status" value="1"/>
</dbReference>
<dbReference type="EMBL" id="CP000631">
    <property type="protein sequence ID" value="ACM31372.1"/>
    <property type="molecule type" value="Genomic_DNA"/>
</dbReference>
<evidence type="ECO:0000313" key="3">
    <source>
        <dbReference type="Proteomes" id="UP000001600"/>
    </source>
</evidence>